<gene>
    <name evidence="2" type="ORF">GT019_04670</name>
</gene>
<keyword evidence="1" id="KW-0812">Transmembrane</keyword>
<evidence type="ECO:0000313" key="3">
    <source>
        <dbReference type="Proteomes" id="UP000665561"/>
    </source>
</evidence>
<name>A0ABW9XKY2_9BACL</name>
<keyword evidence="3" id="KW-1185">Reference proteome</keyword>
<proteinExistence type="predicted"/>
<evidence type="ECO:0000256" key="1">
    <source>
        <dbReference type="SAM" id="Phobius"/>
    </source>
</evidence>
<sequence length="67" mass="7350">MTGLIVLVVIVLLAGLVGTIMIGESKDNKKENPGYFQNTDRKWRSLSGIYVIGLLVAGICLLVFFNH</sequence>
<organism evidence="2 3">
    <name type="scientific">Paenibacillus glycinis</name>
    <dbReference type="NCBI Taxonomy" id="2697035"/>
    <lineage>
        <taxon>Bacteria</taxon>
        <taxon>Bacillati</taxon>
        <taxon>Bacillota</taxon>
        <taxon>Bacilli</taxon>
        <taxon>Bacillales</taxon>
        <taxon>Paenibacillaceae</taxon>
        <taxon>Paenibacillus</taxon>
    </lineage>
</organism>
<keyword evidence="1" id="KW-1133">Transmembrane helix</keyword>
<dbReference type="EMBL" id="JAAAMV010000002">
    <property type="protein sequence ID" value="NBD23156.1"/>
    <property type="molecule type" value="Genomic_DNA"/>
</dbReference>
<evidence type="ECO:0008006" key="4">
    <source>
        <dbReference type="Google" id="ProtNLM"/>
    </source>
</evidence>
<keyword evidence="1" id="KW-0472">Membrane</keyword>
<dbReference type="Proteomes" id="UP000665561">
    <property type="component" value="Unassembled WGS sequence"/>
</dbReference>
<protein>
    <recommendedName>
        <fullName evidence="4">Group-specific protein</fullName>
    </recommendedName>
</protein>
<evidence type="ECO:0000313" key="2">
    <source>
        <dbReference type="EMBL" id="NBD23156.1"/>
    </source>
</evidence>
<accession>A0ABW9XKY2</accession>
<comment type="caution">
    <text evidence="2">The sequence shown here is derived from an EMBL/GenBank/DDBJ whole genome shotgun (WGS) entry which is preliminary data.</text>
</comment>
<dbReference type="RefSeq" id="WP_161741590.1">
    <property type="nucleotide sequence ID" value="NZ_JAAAMV010000002.1"/>
</dbReference>
<feature type="transmembrane region" description="Helical" evidence="1">
    <location>
        <begin position="43"/>
        <end position="65"/>
    </location>
</feature>
<reference evidence="2 3" key="1">
    <citation type="submission" date="2020-01" db="EMBL/GenBank/DDBJ databases">
        <title>Paenibacillus soybeanensis sp. nov. isolated from the nodules of soybean (Glycine max(L.) Merr).</title>
        <authorList>
            <person name="Wang H."/>
        </authorList>
    </citation>
    <scope>NUCLEOTIDE SEQUENCE [LARGE SCALE GENOMIC DNA]</scope>
    <source>
        <strain evidence="2 3">T1</strain>
    </source>
</reference>